<feature type="transmembrane region" description="Helical" evidence="15">
    <location>
        <begin position="422"/>
        <end position="441"/>
    </location>
</feature>
<keyword evidence="3" id="KW-0813">Transport</keyword>
<protein>
    <recommendedName>
        <fullName evidence="20">Potassium transporter</fullName>
    </recommendedName>
</protein>
<dbReference type="GO" id="GO:0005524">
    <property type="term" value="F:ATP binding"/>
    <property type="evidence" value="ECO:0007669"/>
    <property type="project" value="UniProtKB-KW"/>
</dbReference>
<evidence type="ECO:0000256" key="4">
    <source>
        <dbReference type="ARBA" id="ARBA00022538"/>
    </source>
</evidence>
<dbReference type="InterPro" id="IPR003855">
    <property type="entry name" value="K+_transporter"/>
</dbReference>
<evidence type="ECO:0000256" key="12">
    <source>
        <dbReference type="ARBA" id="ARBA00023065"/>
    </source>
</evidence>
<feature type="transmembrane region" description="Helical" evidence="15">
    <location>
        <begin position="151"/>
        <end position="175"/>
    </location>
</feature>
<dbReference type="InterPro" id="IPR014001">
    <property type="entry name" value="Helicase_ATP-bd"/>
</dbReference>
<dbReference type="PROSITE" id="PS51192">
    <property type="entry name" value="HELICASE_ATP_BIND_1"/>
    <property type="match status" value="1"/>
</dbReference>
<evidence type="ECO:0000313" key="19">
    <source>
        <dbReference type="Proteomes" id="UP000682877"/>
    </source>
</evidence>
<evidence type="ECO:0000313" key="18">
    <source>
        <dbReference type="EMBL" id="CAE5965690.1"/>
    </source>
</evidence>
<keyword evidence="10" id="KW-0630">Potassium</keyword>
<keyword evidence="7" id="KW-0378">Hydrolase</keyword>
<organism evidence="18 19">
    <name type="scientific">Arabidopsis arenosa</name>
    <name type="common">Sand rock-cress</name>
    <name type="synonym">Cardaminopsis arenosa</name>
    <dbReference type="NCBI Taxonomy" id="38785"/>
    <lineage>
        <taxon>Eukaryota</taxon>
        <taxon>Viridiplantae</taxon>
        <taxon>Streptophyta</taxon>
        <taxon>Embryophyta</taxon>
        <taxon>Tracheophyta</taxon>
        <taxon>Spermatophyta</taxon>
        <taxon>Magnoliopsida</taxon>
        <taxon>eudicotyledons</taxon>
        <taxon>Gunneridae</taxon>
        <taxon>Pentapetalae</taxon>
        <taxon>rosids</taxon>
        <taxon>malvids</taxon>
        <taxon>Brassicales</taxon>
        <taxon>Brassicaceae</taxon>
        <taxon>Camelineae</taxon>
        <taxon>Arabidopsis</taxon>
    </lineage>
</organism>
<evidence type="ECO:0000256" key="8">
    <source>
        <dbReference type="ARBA" id="ARBA00022806"/>
    </source>
</evidence>
<proteinExistence type="inferred from homology"/>
<dbReference type="Pfam" id="PF00271">
    <property type="entry name" value="Helicase_C"/>
    <property type="match status" value="1"/>
</dbReference>
<dbReference type="GO" id="GO:0005886">
    <property type="term" value="C:plasma membrane"/>
    <property type="evidence" value="ECO:0007669"/>
    <property type="project" value="UniProtKB-SubCell"/>
</dbReference>
<gene>
    <name evidence="18" type="ORF">AARE701A_LOCUS6009</name>
</gene>
<evidence type="ECO:0000259" key="17">
    <source>
        <dbReference type="PROSITE" id="PS51194"/>
    </source>
</evidence>
<feature type="transmembrane region" description="Helical" evidence="15">
    <location>
        <begin position="298"/>
        <end position="318"/>
    </location>
</feature>
<dbReference type="SMART" id="SM00490">
    <property type="entry name" value="HELICc"/>
    <property type="match status" value="1"/>
</dbReference>
<dbReference type="Gene3D" id="2.40.10.170">
    <property type="match status" value="1"/>
</dbReference>
<dbReference type="InterPro" id="IPR011545">
    <property type="entry name" value="DEAD/DEAH_box_helicase_dom"/>
</dbReference>
<dbReference type="InterPro" id="IPR053951">
    <property type="entry name" value="K_trans_N"/>
</dbReference>
<keyword evidence="14 15" id="KW-0472">Membrane</keyword>
<evidence type="ECO:0000256" key="10">
    <source>
        <dbReference type="ARBA" id="ARBA00022958"/>
    </source>
</evidence>
<dbReference type="GO" id="GO:0004386">
    <property type="term" value="F:helicase activity"/>
    <property type="evidence" value="ECO:0007669"/>
    <property type="project" value="UniProtKB-KW"/>
</dbReference>
<dbReference type="Pfam" id="PF00270">
    <property type="entry name" value="DEAD"/>
    <property type="match status" value="1"/>
</dbReference>
<dbReference type="Pfam" id="PF02705">
    <property type="entry name" value="K_trans"/>
    <property type="match status" value="1"/>
</dbReference>
<evidence type="ECO:0000256" key="3">
    <source>
        <dbReference type="ARBA" id="ARBA00022448"/>
    </source>
</evidence>
<dbReference type="Proteomes" id="UP000682877">
    <property type="component" value="Chromosome 3"/>
</dbReference>
<dbReference type="InterPro" id="IPR001650">
    <property type="entry name" value="Helicase_C-like"/>
</dbReference>
<keyword evidence="9" id="KW-0067">ATP-binding</keyword>
<dbReference type="CDD" id="cd17991">
    <property type="entry name" value="DEXHc_TRCF"/>
    <property type="match status" value="1"/>
</dbReference>
<dbReference type="PANTHER" id="PTHR30540:SF83">
    <property type="entry name" value="K+ POTASSIUM TRANSPORTER"/>
    <property type="match status" value="1"/>
</dbReference>
<evidence type="ECO:0000256" key="5">
    <source>
        <dbReference type="ARBA" id="ARBA00022692"/>
    </source>
</evidence>
<keyword evidence="13" id="KW-0238">DNA-binding</keyword>
<evidence type="ECO:0000256" key="7">
    <source>
        <dbReference type="ARBA" id="ARBA00022801"/>
    </source>
</evidence>
<dbReference type="Gene3D" id="3.40.50.300">
    <property type="entry name" value="P-loop containing nucleotide triphosphate hydrolases"/>
    <property type="match status" value="2"/>
</dbReference>
<dbReference type="InterPro" id="IPR037235">
    <property type="entry name" value="TRCF-like_C_D7"/>
</dbReference>
<dbReference type="InterPro" id="IPR003711">
    <property type="entry name" value="CarD-like/TRCF_RID"/>
</dbReference>
<evidence type="ECO:0008006" key="20">
    <source>
        <dbReference type="Google" id="ProtNLM"/>
    </source>
</evidence>
<feature type="transmembrane region" description="Helical" evidence="15">
    <location>
        <begin position="268"/>
        <end position="286"/>
    </location>
</feature>
<evidence type="ECO:0000256" key="14">
    <source>
        <dbReference type="ARBA" id="ARBA00023136"/>
    </source>
</evidence>
<evidence type="ECO:0000256" key="1">
    <source>
        <dbReference type="ARBA" id="ARBA00004651"/>
    </source>
</evidence>
<comment type="subcellular location">
    <subcellularLocation>
        <location evidence="1">Cell membrane</location>
        <topology evidence="1">Multi-pass membrane protein</topology>
    </subcellularLocation>
</comment>
<name>A0A8S2A0D5_ARAAE</name>
<comment type="similarity">
    <text evidence="2">Belongs to the HAK/KUP transporter (TC 2.A.72.3) family.</text>
</comment>
<feature type="domain" description="Helicase C-terminal" evidence="17">
    <location>
        <begin position="1189"/>
        <end position="1348"/>
    </location>
</feature>
<dbReference type="Pfam" id="PF02559">
    <property type="entry name" value="CarD_TRCF_RID"/>
    <property type="match status" value="1"/>
</dbReference>
<dbReference type="SUPFAM" id="SSF52540">
    <property type="entry name" value="P-loop containing nucleoside triphosphate hydrolases"/>
    <property type="match status" value="1"/>
</dbReference>
<dbReference type="SUPFAM" id="SSF143517">
    <property type="entry name" value="TRCF domain-like"/>
    <property type="match status" value="1"/>
</dbReference>
<dbReference type="InterPro" id="IPR036101">
    <property type="entry name" value="CarD-like/TRCF_RID_sf"/>
</dbReference>
<feature type="domain" description="Helicase ATP-binding" evidence="16">
    <location>
        <begin position="1009"/>
        <end position="1171"/>
    </location>
</feature>
<evidence type="ECO:0000256" key="9">
    <source>
        <dbReference type="ARBA" id="ARBA00022840"/>
    </source>
</evidence>
<evidence type="ECO:0000256" key="2">
    <source>
        <dbReference type="ARBA" id="ARBA00008440"/>
    </source>
</evidence>
<feature type="transmembrane region" description="Helical" evidence="15">
    <location>
        <begin position="338"/>
        <end position="355"/>
    </location>
</feature>
<dbReference type="SMART" id="SM01058">
    <property type="entry name" value="CarD_TRCF"/>
    <property type="match status" value="1"/>
</dbReference>
<evidence type="ECO:0000256" key="6">
    <source>
        <dbReference type="ARBA" id="ARBA00022741"/>
    </source>
</evidence>
<dbReference type="GO" id="GO:0016787">
    <property type="term" value="F:hydrolase activity"/>
    <property type="evidence" value="ECO:0007669"/>
    <property type="project" value="UniProtKB-KW"/>
</dbReference>
<dbReference type="GO" id="GO:0015079">
    <property type="term" value="F:potassium ion transmembrane transporter activity"/>
    <property type="evidence" value="ECO:0007669"/>
    <property type="project" value="InterPro"/>
</dbReference>
<keyword evidence="5 15" id="KW-0812">Transmembrane</keyword>
<reference evidence="18" key="1">
    <citation type="submission" date="2021-01" db="EMBL/GenBank/DDBJ databases">
        <authorList>
            <person name="Bezrukov I."/>
        </authorList>
    </citation>
    <scope>NUCLEOTIDE SEQUENCE</scope>
</reference>
<dbReference type="SUPFAM" id="SSF141259">
    <property type="entry name" value="CarD-like"/>
    <property type="match status" value="1"/>
</dbReference>
<sequence>MAVAESGVSPRRNPSQLSWMSNLILAYQSFGVVYGDLSTSPLYVFPCTFIGKLHKHHNEEAVFGAFSLIFWTLTLFPLLKYLLVLLSADDNGEGGTFALYSLLCRHAKLSLLPNQQAADEELSAYKFGPSTDTGTSSPFRRFLEKHKRLRTALLLLVLFGAAMVIGDGVLTPAISVLSSISGLQATDKKLTDGELLVLACVILVGLFALQHCGTHRVAFMFAPIVIIWLISILFIGLYNILHWNPKIIRAISPLYIIKFFRVTGQDGWISLGGILLSVTGTEAIFANLGHFTSVSIRLAFAVVVYPCLVVQYMGQAAFLSKNLGSIPNSFYDSVPDPVFWPVFVIATLAAIVGSFRDTTLIGNAYGIACMMVMFITTFFMALVIVVVWQKSCVLAALFLGTLWIIEGVYLSAALMKVPQGGWVPFVLTFIFMIAMYVWHYGTRRKYSFDLHNKVSLKWLLGLGPSLGIVRVPGIGLVYSELATGVPAIFSHFVTNLPAFHKVVVFVCVKSVPVPHVSPEERFLIGRVCPKPYRMYRCIVRYGYKDIQREDGDFENQLVQSIAEFIQMEASDLQSSASESQSYDGRMAVLSSQKSLSNSILTVSEVEEIDFADPTIQSSKSMTLQSLRSVYEDEYPQGQVRRRHVRFQLTPSSAGMESSVREELMDLIRAKEAGVAYIMGHSYVKSRKSSSWLKKMTIDIGYSFLRKNCRGPAVALNIPHISLIEMTSLLPNPDPITIPLVFKLCSFPPPRRLFSLRPRRFTRKSSSLLPLVAVSSLSATAAKPTRWREKPELAESDSISLLNERIRRDIGKRDTARPAMDSEETEKYIQMVKEQQERGLQKLKGIRQGTEAAASGGFSYKVDPYSLLSGDYVVHKKVGIGRFVGIKFDVPKDSSEPLEYVFIEYADGMAKLPLKQASRLLYRYNLPNETKRPRTLSRLSDTSVWERRKTKGKVAIQKMVVDLMELYLHRLRQKRYPYPKNPIMADFAAQFPYNATPDQKQAFLDVEKDLTERETPMDRLICGDVGFGKTEVALRAIFCVVSAGKQAMVLAPTIVLAKQHYDVISERFSLYPQIKVGLLSRFQTKAEKEEYLEMIKSGHLNIIVGTHSLLGSRVVYSNLGLLVVDEEQRFGVKQKEKIASFKTSVDVLTLSATPIPRTLYLALTGFRDASLISTPPPERIPIKTHLSSFRKEKVIEAIKNELDRGGQVFYVLPRIKGLEEVMDFLEEAFPDIDIAMAHGKQYSKQLEETMERFAQGKIKILICTNIVESGLDIQNANTIIIQDVQQFGLAQLYQLRGRVGRADKEAHAYLFYPDKSLLSDQALERLSALEECRELGQDGDVGNVGIDLFFEMLFESLSKVEELRIFSVPYDLVKIDININPRLPSEYVNYLENPMEIINEAEKAAEKDMWSLMQFTENLRRQYGKEPYSMEIILKKLYVRRMAADLGVNRIYASGKMVVMKTNMSKKVFKLITDSMTCDVYRSSLIYEGDQIMAELLLELPREQLLNWMFQCLSELHASLPALIKY</sequence>
<dbReference type="Gene3D" id="3.90.1150.50">
    <property type="entry name" value="Transcription-repair-coupling factor, D7 domain"/>
    <property type="match status" value="1"/>
</dbReference>
<dbReference type="Pfam" id="PF22776">
    <property type="entry name" value="K_trans_C"/>
    <property type="match status" value="1"/>
</dbReference>
<evidence type="ECO:0000256" key="11">
    <source>
        <dbReference type="ARBA" id="ARBA00022989"/>
    </source>
</evidence>
<accession>A0A8S2A0D5</accession>
<keyword evidence="8" id="KW-0347">Helicase</keyword>
<keyword evidence="6" id="KW-0547">Nucleotide-binding</keyword>
<keyword evidence="12" id="KW-0406">Ion transport</keyword>
<feature type="transmembrane region" description="Helical" evidence="15">
    <location>
        <begin position="394"/>
        <end position="415"/>
    </location>
</feature>
<feature type="transmembrane region" description="Helical" evidence="15">
    <location>
        <begin position="367"/>
        <end position="388"/>
    </location>
</feature>
<dbReference type="PROSITE" id="PS51194">
    <property type="entry name" value="HELICASE_CTER"/>
    <property type="match status" value="1"/>
</dbReference>
<dbReference type="GO" id="GO:0003677">
    <property type="term" value="F:DNA binding"/>
    <property type="evidence" value="ECO:0007669"/>
    <property type="project" value="UniProtKB-KW"/>
</dbReference>
<keyword evidence="19" id="KW-1185">Reference proteome</keyword>
<keyword evidence="4" id="KW-0633">Potassium transport</keyword>
<dbReference type="InterPro" id="IPR053952">
    <property type="entry name" value="K_trans_C"/>
</dbReference>
<feature type="transmembrane region" description="Helical" evidence="15">
    <location>
        <begin position="195"/>
        <end position="212"/>
    </location>
</feature>
<evidence type="ECO:0000256" key="13">
    <source>
        <dbReference type="ARBA" id="ARBA00023125"/>
    </source>
</evidence>
<dbReference type="InterPro" id="IPR027417">
    <property type="entry name" value="P-loop_NTPase"/>
</dbReference>
<dbReference type="PANTHER" id="PTHR30540">
    <property type="entry name" value="OSMOTIC STRESS POTASSIUM TRANSPORTER"/>
    <property type="match status" value="1"/>
</dbReference>
<dbReference type="EMBL" id="LR999453">
    <property type="protein sequence ID" value="CAE5965690.1"/>
    <property type="molecule type" value="Genomic_DNA"/>
</dbReference>
<feature type="transmembrane region" description="Helical" evidence="15">
    <location>
        <begin position="61"/>
        <end position="79"/>
    </location>
</feature>
<evidence type="ECO:0000256" key="15">
    <source>
        <dbReference type="SAM" id="Phobius"/>
    </source>
</evidence>
<dbReference type="SMART" id="SM00487">
    <property type="entry name" value="DEXDc"/>
    <property type="match status" value="1"/>
</dbReference>
<keyword evidence="11 15" id="KW-1133">Transmembrane helix</keyword>
<feature type="transmembrane region" description="Helical" evidence="15">
    <location>
        <begin position="219"/>
        <end position="241"/>
    </location>
</feature>
<evidence type="ECO:0000259" key="16">
    <source>
        <dbReference type="PROSITE" id="PS51192"/>
    </source>
</evidence>